<comment type="subcellular location">
    <subcellularLocation>
        <location evidence="2">Mitochondrion</location>
    </subcellularLocation>
</comment>
<evidence type="ECO:0000256" key="6">
    <source>
        <dbReference type="ARBA" id="ARBA00022946"/>
    </source>
</evidence>
<dbReference type="PANTHER" id="PTHR11748:SF111">
    <property type="entry name" value="D-LACTATE DEHYDROGENASE, MITOCHONDRIAL-RELATED"/>
    <property type="match status" value="1"/>
</dbReference>
<dbReference type="Gene3D" id="3.30.465.10">
    <property type="match status" value="1"/>
</dbReference>
<keyword evidence="4" id="KW-0285">Flavoprotein</keyword>
<accession>A0A8C9X5N9</accession>
<dbReference type="GO" id="GO:0005739">
    <property type="term" value="C:mitochondrion"/>
    <property type="evidence" value="ECO:0007669"/>
    <property type="project" value="UniProtKB-SubCell"/>
</dbReference>
<comment type="function">
    <text evidence="12">Involved in D-lactate, but not L-lactate catabolic process.</text>
</comment>
<evidence type="ECO:0000256" key="5">
    <source>
        <dbReference type="ARBA" id="ARBA00022827"/>
    </source>
</evidence>
<dbReference type="FunFam" id="3.30.465.10:FF:000030">
    <property type="entry name" value="probable D-lactate dehydrogenase, mitochondrial"/>
    <property type="match status" value="1"/>
</dbReference>
<comment type="subunit">
    <text evidence="13">Interacts with CSRP3.</text>
</comment>
<evidence type="ECO:0000256" key="9">
    <source>
        <dbReference type="ARBA" id="ARBA00023128"/>
    </source>
</evidence>
<dbReference type="AlphaFoldDB" id="A0A8C9X5N9"/>
<dbReference type="FunFam" id="3.30.70.2740:FF:000001">
    <property type="entry name" value="D-lactate dehydrogenase mitochondrial"/>
    <property type="match status" value="1"/>
</dbReference>
<evidence type="ECO:0000313" key="16">
    <source>
        <dbReference type="Ensembl" id="ENSSLUP00000004250.1"/>
    </source>
</evidence>
<dbReference type="InterPro" id="IPR016166">
    <property type="entry name" value="FAD-bd_PCMH"/>
</dbReference>
<name>A0A8C9X5N9_SANLU</name>
<reference evidence="16" key="2">
    <citation type="submission" date="2025-09" db="UniProtKB">
        <authorList>
            <consortium name="Ensembl"/>
        </authorList>
    </citation>
    <scope>IDENTIFICATION</scope>
</reference>
<dbReference type="PROSITE" id="PS51387">
    <property type="entry name" value="FAD_PCMH"/>
    <property type="match status" value="1"/>
</dbReference>
<dbReference type="FunFam" id="1.10.45.10:FF:000001">
    <property type="entry name" value="D-lactate dehydrogenase mitochondrial"/>
    <property type="match status" value="1"/>
</dbReference>
<dbReference type="GeneTree" id="ENSGT00940000158705"/>
<keyword evidence="8" id="KW-0560">Oxidoreductase</keyword>
<evidence type="ECO:0000256" key="10">
    <source>
        <dbReference type="ARBA" id="ARBA00038897"/>
    </source>
</evidence>
<dbReference type="EC" id="1.1.2.4" evidence="10"/>
<dbReference type="SUPFAM" id="SSF55103">
    <property type="entry name" value="FAD-linked oxidases, C-terminal domain"/>
    <property type="match status" value="1"/>
</dbReference>
<dbReference type="Gene3D" id="3.30.70.2740">
    <property type="match status" value="1"/>
</dbReference>
<proteinExistence type="inferred from homology"/>
<dbReference type="InterPro" id="IPR036318">
    <property type="entry name" value="FAD-bd_PCMH-like_sf"/>
</dbReference>
<keyword evidence="7" id="KW-0007">Acetylation</keyword>
<dbReference type="PANTHER" id="PTHR11748">
    <property type="entry name" value="D-LACTATE DEHYDROGENASE"/>
    <property type="match status" value="1"/>
</dbReference>
<keyword evidence="5" id="KW-0274">FAD</keyword>
<evidence type="ECO:0000256" key="3">
    <source>
        <dbReference type="ARBA" id="ARBA00008000"/>
    </source>
</evidence>
<evidence type="ECO:0000259" key="15">
    <source>
        <dbReference type="PROSITE" id="PS51387"/>
    </source>
</evidence>
<gene>
    <name evidence="16" type="primary">ldhd</name>
</gene>
<protein>
    <recommendedName>
        <fullName evidence="14">Probable D-lactate dehydrogenase, mitochondrial</fullName>
        <ecNumber evidence="10">1.1.2.4</ecNumber>
    </recommendedName>
</protein>
<dbReference type="GO" id="GO:0008720">
    <property type="term" value="F:D-lactate dehydrogenase (NAD+) activity"/>
    <property type="evidence" value="ECO:0007669"/>
    <property type="project" value="TreeGrafter"/>
</dbReference>
<feature type="domain" description="FAD-binding PCMH-type" evidence="15">
    <location>
        <begin position="69"/>
        <end position="263"/>
    </location>
</feature>
<evidence type="ECO:0000256" key="12">
    <source>
        <dbReference type="ARBA" id="ARBA00053432"/>
    </source>
</evidence>
<reference evidence="16" key="1">
    <citation type="submission" date="2025-08" db="UniProtKB">
        <authorList>
            <consortium name="Ensembl"/>
        </authorList>
    </citation>
    <scope>IDENTIFICATION</scope>
</reference>
<keyword evidence="9" id="KW-0496">Mitochondrion</keyword>
<dbReference type="GO" id="GO:0004458">
    <property type="term" value="F:D-lactate dehydrogenase (cytochrome) activity"/>
    <property type="evidence" value="ECO:0007669"/>
    <property type="project" value="UniProtKB-EC"/>
</dbReference>
<dbReference type="InterPro" id="IPR016169">
    <property type="entry name" value="FAD-bd_PCMH_sub2"/>
</dbReference>
<evidence type="ECO:0000256" key="11">
    <source>
        <dbReference type="ARBA" id="ARBA00051477"/>
    </source>
</evidence>
<dbReference type="InterPro" id="IPR016171">
    <property type="entry name" value="Vanillyl_alc_oxidase_C-sub2"/>
</dbReference>
<evidence type="ECO:0000256" key="14">
    <source>
        <dbReference type="ARBA" id="ARBA00072812"/>
    </source>
</evidence>
<dbReference type="FunFam" id="3.30.43.10:FF:000010">
    <property type="entry name" value="probable D-lactate dehydrogenase, mitochondrial"/>
    <property type="match status" value="1"/>
</dbReference>
<comment type="similarity">
    <text evidence="3">Belongs to the FAD-binding oxidoreductase/transferase type 4 family.</text>
</comment>
<evidence type="ECO:0000256" key="4">
    <source>
        <dbReference type="ARBA" id="ARBA00022630"/>
    </source>
</evidence>
<evidence type="ECO:0000256" key="7">
    <source>
        <dbReference type="ARBA" id="ARBA00022990"/>
    </source>
</evidence>
<dbReference type="Ensembl" id="ENSSLUT00000004379.1">
    <property type="protein sequence ID" value="ENSSLUP00000004250.1"/>
    <property type="gene ID" value="ENSSLUG00000001869.1"/>
</dbReference>
<evidence type="ECO:0000256" key="1">
    <source>
        <dbReference type="ARBA" id="ARBA00001974"/>
    </source>
</evidence>
<evidence type="ECO:0000313" key="17">
    <source>
        <dbReference type="Proteomes" id="UP000694568"/>
    </source>
</evidence>
<keyword evidence="17" id="KW-1185">Reference proteome</keyword>
<dbReference type="InterPro" id="IPR006094">
    <property type="entry name" value="Oxid_FAD_bind_N"/>
</dbReference>
<keyword evidence="6" id="KW-0809">Transit peptide</keyword>
<sequence length="510" mass="55559">MLLGLTPSRRLLSHRHCLLQCRSIKSENTARSTTLDSVLSAFRSICGEDGVSLGEAVRQQHGKDESVHRCCPPDVVVFPRCVEEVSALAKVCNNHRLPIIPFGTGTGLEGGVSAVTGGVCFSLRNMDQVLDVHQEDFDVTVEPGVTRKALNAYLRDTGLWFPVDPGADASLCGMAATSASGTNAVRYGTMRENVLNLEVVLADGNIIHTAGKGRLHRKWSYLSFLSVSIFRKTSAGYNLTNLFVGSEGTLGIITKTTLRLYGIPEAVVSAVCSFPSVQAAVDSTVQILQAGVPIARIEFLDDVMIDACNRFSSLSYPVTPTLFLEFHGSERSLEEQVQTAEDITQSNGGSDFQWARDAETRNRLWKARHDAWYAALALRPGCKAYSTDVCVPLSRLPQIIVETKEDLIKNRLTGPIAGHVGDGNFHCLMVVDPNDPEEQRGVHLFTERLARRALAMDGTCTGEHGVGLGKRALLCEEMGPMAVGVMQRLKDTLDPKNLMNPGKVLQPREL</sequence>
<comment type="catalytic activity">
    <reaction evidence="11">
        <text>(R)-lactate + 2 Fe(III)-[cytochrome c] = 2 Fe(II)-[cytochrome c] + pyruvate + 2 H(+)</text>
        <dbReference type="Rhea" id="RHEA:13521"/>
        <dbReference type="Rhea" id="RHEA-COMP:10350"/>
        <dbReference type="Rhea" id="RHEA-COMP:14399"/>
        <dbReference type="ChEBI" id="CHEBI:15361"/>
        <dbReference type="ChEBI" id="CHEBI:15378"/>
        <dbReference type="ChEBI" id="CHEBI:16004"/>
        <dbReference type="ChEBI" id="CHEBI:29033"/>
        <dbReference type="ChEBI" id="CHEBI:29034"/>
        <dbReference type="EC" id="1.1.2.4"/>
    </reaction>
    <physiologicalReaction direction="left-to-right" evidence="11">
        <dbReference type="Rhea" id="RHEA:13522"/>
    </physiologicalReaction>
</comment>
<dbReference type="InterPro" id="IPR016164">
    <property type="entry name" value="FAD-linked_Oxase-like_C"/>
</dbReference>
<dbReference type="Pfam" id="PF01565">
    <property type="entry name" value="FAD_binding_4"/>
    <property type="match status" value="1"/>
</dbReference>
<dbReference type="InterPro" id="IPR004113">
    <property type="entry name" value="FAD-bd_oxidored_4_C"/>
</dbReference>
<organism evidence="16 17">
    <name type="scientific">Sander lucioperca</name>
    <name type="common">Pike-perch</name>
    <name type="synonym">Perca lucioperca</name>
    <dbReference type="NCBI Taxonomy" id="283035"/>
    <lineage>
        <taxon>Eukaryota</taxon>
        <taxon>Metazoa</taxon>
        <taxon>Chordata</taxon>
        <taxon>Craniata</taxon>
        <taxon>Vertebrata</taxon>
        <taxon>Euteleostomi</taxon>
        <taxon>Actinopterygii</taxon>
        <taxon>Neopterygii</taxon>
        <taxon>Teleostei</taxon>
        <taxon>Neoteleostei</taxon>
        <taxon>Acanthomorphata</taxon>
        <taxon>Eupercaria</taxon>
        <taxon>Perciformes</taxon>
        <taxon>Percoidei</taxon>
        <taxon>Percidae</taxon>
        <taxon>Luciopercinae</taxon>
        <taxon>Sander</taxon>
    </lineage>
</organism>
<evidence type="ECO:0000256" key="8">
    <source>
        <dbReference type="ARBA" id="ARBA00023002"/>
    </source>
</evidence>
<evidence type="ECO:0000256" key="2">
    <source>
        <dbReference type="ARBA" id="ARBA00004173"/>
    </source>
</evidence>
<dbReference type="Gene3D" id="1.10.45.10">
    <property type="entry name" value="Vanillyl-alcohol Oxidase, Chain A, domain 4"/>
    <property type="match status" value="1"/>
</dbReference>
<dbReference type="SUPFAM" id="SSF56176">
    <property type="entry name" value="FAD-binding/transporter-associated domain-like"/>
    <property type="match status" value="1"/>
</dbReference>
<evidence type="ECO:0000256" key="13">
    <source>
        <dbReference type="ARBA" id="ARBA00063083"/>
    </source>
</evidence>
<dbReference type="GO" id="GO:0071949">
    <property type="term" value="F:FAD binding"/>
    <property type="evidence" value="ECO:0007669"/>
    <property type="project" value="InterPro"/>
</dbReference>
<comment type="cofactor">
    <cofactor evidence="1">
        <name>FAD</name>
        <dbReference type="ChEBI" id="CHEBI:57692"/>
    </cofactor>
</comment>
<dbReference type="GO" id="GO:1903457">
    <property type="term" value="P:lactate catabolic process"/>
    <property type="evidence" value="ECO:0007669"/>
    <property type="project" value="Ensembl"/>
</dbReference>
<dbReference type="Proteomes" id="UP000694568">
    <property type="component" value="Unplaced"/>
</dbReference>
<dbReference type="Pfam" id="PF02913">
    <property type="entry name" value="FAD-oxidase_C"/>
    <property type="match status" value="1"/>
</dbReference>